<accession>A0ABS1BUH1</accession>
<comment type="similarity">
    <text evidence="1">Belongs to the AB hydrolase superfamily. AB hydrolase 4 family.</text>
</comment>
<dbReference type="GO" id="GO:0016787">
    <property type="term" value="F:hydrolase activity"/>
    <property type="evidence" value="ECO:0007669"/>
    <property type="project" value="UniProtKB-KW"/>
</dbReference>
<keyword evidence="2" id="KW-0719">Serine esterase</keyword>
<dbReference type="PANTHER" id="PTHR10794">
    <property type="entry name" value="ABHYDROLASE DOMAIN-CONTAINING PROTEIN"/>
    <property type="match status" value="1"/>
</dbReference>
<sequence>MPCPSPHPPSPKWLRGGNRETLYAKTLSRPAPAYRRELIPDRFGEDLVAYDFLDAPDPQAPCIVQLHGLEGSSRSHYAVELACAAQEHGWHSVTPHFRSCGGVSAKRMYHSGDTPELAHMLAVLAQRYATLYVVGVSLGGNVLAKYLGEQSSAALPRAAATVSTPFKLTASAHTLQHGIPYLLYTPYFLHTLLKKVPPADHPIRSLGAFDDAYTAPMHGYADRFDYYRRASSQPQLKNIAIPTLLINAQNDPFYPATYLPQHRDISPSVQLLQPQHGGHAGFVSGSGRGHLRWLPQTLLAWFEQFEAA</sequence>
<keyword evidence="5" id="KW-1185">Reference proteome</keyword>
<organism evidence="4 5">
    <name type="scientific">Kingella bonacorsii</name>
    <dbReference type="NCBI Taxonomy" id="2796361"/>
    <lineage>
        <taxon>Bacteria</taxon>
        <taxon>Pseudomonadati</taxon>
        <taxon>Pseudomonadota</taxon>
        <taxon>Betaproteobacteria</taxon>
        <taxon>Neisseriales</taxon>
        <taxon>Neisseriaceae</taxon>
        <taxon>Kingella</taxon>
    </lineage>
</organism>
<evidence type="ECO:0000256" key="3">
    <source>
        <dbReference type="ARBA" id="ARBA00022801"/>
    </source>
</evidence>
<keyword evidence="3 4" id="KW-0378">Hydrolase</keyword>
<proteinExistence type="inferred from homology"/>
<dbReference type="Proteomes" id="UP000614058">
    <property type="component" value="Unassembled WGS sequence"/>
</dbReference>
<dbReference type="InterPro" id="IPR029058">
    <property type="entry name" value="AB_hydrolase_fold"/>
</dbReference>
<reference evidence="4 5" key="1">
    <citation type="journal article" date="2021" name="Pathogens">
        <title>Isolation and Characterization of Kingella bonacorsii sp. nov., A Novel Kingella Species Detected in a Stable Periodontitis Subject.</title>
        <authorList>
            <person name="Antezack A."/>
            <person name="Boxberger M."/>
            <person name="Rolland C."/>
            <person name="Monnet-Corti V."/>
            <person name="La Scola B."/>
        </authorList>
    </citation>
    <scope>NUCLEOTIDE SEQUENCE [LARGE SCALE GENOMIC DNA]</scope>
    <source>
        <strain evidence="4 5">Marseille-Q4569</strain>
    </source>
</reference>
<name>A0ABS1BUH1_9NEIS</name>
<dbReference type="SUPFAM" id="SSF53474">
    <property type="entry name" value="alpha/beta-Hydrolases"/>
    <property type="match status" value="1"/>
</dbReference>
<evidence type="ECO:0000256" key="1">
    <source>
        <dbReference type="ARBA" id="ARBA00010884"/>
    </source>
</evidence>
<evidence type="ECO:0000313" key="5">
    <source>
        <dbReference type="Proteomes" id="UP000614058"/>
    </source>
</evidence>
<dbReference type="InterPro" id="IPR000952">
    <property type="entry name" value="AB_hydrolase_4_CS"/>
</dbReference>
<dbReference type="InterPro" id="IPR012020">
    <property type="entry name" value="ABHD4"/>
</dbReference>
<dbReference type="PIRSF" id="PIRSF005211">
    <property type="entry name" value="Ab_hydro_YheT"/>
    <property type="match status" value="1"/>
</dbReference>
<protein>
    <submittedName>
        <fullName evidence="4">Alpha/beta fold hydrolase</fullName>
    </submittedName>
</protein>
<gene>
    <name evidence="4" type="ORF">JDW22_09625</name>
</gene>
<dbReference type="PROSITE" id="PS01133">
    <property type="entry name" value="UPF0017"/>
    <property type="match status" value="1"/>
</dbReference>
<dbReference type="RefSeq" id="WP_200523033.1">
    <property type="nucleotide sequence ID" value="NZ_JAEHNZ010000003.1"/>
</dbReference>
<dbReference type="InterPro" id="IPR050960">
    <property type="entry name" value="AB_hydrolase_4_sf"/>
</dbReference>
<dbReference type="EMBL" id="JAEHNZ010000003">
    <property type="protein sequence ID" value="MBK0396824.1"/>
    <property type="molecule type" value="Genomic_DNA"/>
</dbReference>
<evidence type="ECO:0000313" key="4">
    <source>
        <dbReference type="EMBL" id="MBK0396824.1"/>
    </source>
</evidence>
<dbReference type="PANTHER" id="PTHR10794:SF94">
    <property type="entry name" value="ESTERASE YHET-RELATED"/>
    <property type="match status" value="1"/>
</dbReference>
<comment type="caution">
    <text evidence="4">The sequence shown here is derived from an EMBL/GenBank/DDBJ whole genome shotgun (WGS) entry which is preliminary data.</text>
</comment>
<evidence type="ECO:0000256" key="2">
    <source>
        <dbReference type="ARBA" id="ARBA00022487"/>
    </source>
</evidence>
<dbReference type="Gene3D" id="3.40.50.1820">
    <property type="entry name" value="alpha/beta hydrolase"/>
    <property type="match status" value="1"/>
</dbReference>